<sequence>MSDVRPPTPIDFCLLSKRGDALPTRTTPARLQKIEKCETPVRMTADVPAWKNLFGGRQYGRSSVVVKLPFIVWMSWV</sequence>
<comment type="caution">
    <text evidence="1">The sequence shown here is derived from an EMBL/GenBank/DDBJ whole genome shotgun (WGS) entry which is preliminary data.</text>
</comment>
<dbReference type="EMBL" id="BPLR01008038">
    <property type="protein sequence ID" value="GIY21602.1"/>
    <property type="molecule type" value="Genomic_DNA"/>
</dbReference>
<organism evidence="1 2">
    <name type="scientific">Caerostris extrusa</name>
    <name type="common">Bark spider</name>
    <name type="synonym">Caerostris bankana</name>
    <dbReference type="NCBI Taxonomy" id="172846"/>
    <lineage>
        <taxon>Eukaryota</taxon>
        <taxon>Metazoa</taxon>
        <taxon>Ecdysozoa</taxon>
        <taxon>Arthropoda</taxon>
        <taxon>Chelicerata</taxon>
        <taxon>Arachnida</taxon>
        <taxon>Araneae</taxon>
        <taxon>Araneomorphae</taxon>
        <taxon>Entelegynae</taxon>
        <taxon>Araneoidea</taxon>
        <taxon>Araneidae</taxon>
        <taxon>Caerostris</taxon>
    </lineage>
</organism>
<accession>A0AAV4RM71</accession>
<protein>
    <submittedName>
        <fullName evidence="1">Uncharacterized protein</fullName>
    </submittedName>
</protein>
<name>A0AAV4RM71_CAEEX</name>
<reference evidence="1 2" key="1">
    <citation type="submission" date="2021-06" db="EMBL/GenBank/DDBJ databases">
        <title>Caerostris extrusa draft genome.</title>
        <authorList>
            <person name="Kono N."/>
            <person name="Arakawa K."/>
        </authorList>
    </citation>
    <scope>NUCLEOTIDE SEQUENCE [LARGE SCALE GENOMIC DNA]</scope>
</reference>
<evidence type="ECO:0000313" key="1">
    <source>
        <dbReference type="EMBL" id="GIY21602.1"/>
    </source>
</evidence>
<dbReference type="AlphaFoldDB" id="A0AAV4RM71"/>
<dbReference type="Proteomes" id="UP001054945">
    <property type="component" value="Unassembled WGS sequence"/>
</dbReference>
<evidence type="ECO:0000313" key="2">
    <source>
        <dbReference type="Proteomes" id="UP001054945"/>
    </source>
</evidence>
<keyword evidence="2" id="KW-1185">Reference proteome</keyword>
<proteinExistence type="predicted"/>
<gene>
    <name evidence="1" type="ORF">CEXT_54991</name>
</gene>